<evidence type="ECO:0000313" key="3">
    <source>
        <dbReference type="Proteomes" id="UP000485880"/>
    </source>
</evidence>
<sequence>MLAHFNRSKAALLSGAFLAAGLSLAASQALAQRASDGPFSSLSGYWTGSGTITMSNGSSERIRCKAVYAVNDTGKALNQSLRCASDSYRLEIKANVVLNGGTLSGTWNEETRHAMGNITGRGSNSEIMARVDGAGFAAGLQVRFRGDKQSVSIRPTTGTDVADVAITMRKG</sequence>
<accession>A0A8B6M5G6</accession>
<evidence type="ECO:0000313" key="2">
    <source>
        <dbReference type="EMBL" id="VTZ50084.1"/>
    </source>
</evidence>
<comment type="caution">
    <text evidence="2">The sequence shown here is derived from an EMBL/GenBank/DDBJ whole genome shotgun (WGS) entry which is preliminary data.</text>
</comment>
<name>A0A8B6M5G6_METTU</name>
<proteinExistence type="predicted"/>
<gene>
    <name evidence="2" type="ORF">MPC4_20294</name>
</gene>
<dbReference type="RefSeq" id="WP_244628918.1">
    <property type="nucleotide sequence ID" value="NZ_CABFMQ020000076.1"/>
</dbReference>
<evidence type="ECO:0000256" key="1">
    <source>
        <dbReference type="SAM" id="SignalP"/>
    </source>
</evidence>
<protein>
    <submittedName>
        <fullName evidence="2">Uncharacterized protein</fullName>
    </submittedName>
</protein>
<feature type="signal peptide" evidence="1">
    <location>
        <begin position="1"/>
        <end position="25"/>
    </location>
</feature>
<feature type="chain" id="PRO_5032699347" evidence="1">
    <location>
        <begin position="26"/>
        <end position="171"/>
    </location>
</feature>
<dbReference type="Proteomes" id="UP000485880">
    <property type="component" value="Unassembled WGS sequence"/>
</dbReference>
<keyword evidence="3" id="KW-1185">Reference proteome</keyword>
<dbReference type="EMBL" id="CABFMQ020000076">
    <property type="protein sequence ID" value="VTZ50084.1"/>
    <property type="molecule type" value="Genomic_DNA"/>
</dbReference>
<keyword evidence="1" id="KW-0732">Signal</keyword>
<organism evidence="2 3">
    <name type="scientific">Methylocella tundrae</name>
    <dbReference type="NCBI Taxonomy" id="227605"/>
    <lineage>
        <taxon>Bacteria</taxon>
        <taxon>Pseudomonadati</taxon>
        <taxon>Pseudomonadota</taxon>
        <taxon>Alphaproteobacteria</taxon>
        <taxon>Hyphomicrobiales</taxon>
        <taxon>Beijerinckiaceae</taxon>
        <taxon>Methylocella</taxon>
    </lineage>
</organism>
<reference evidence="2 3" key="1">
    <citation type="submission" date="2019-05" db="EMBL/GenBank/DDBJ databases">
        <authorList>
            <person name="Farhan Ul Haque M."/>
        </authorList>
    </citation>
    <scope>NUCLEOTIDE SEQUENCE [LARGE SCALE GENOMIC DNA]</scope>
    <source>
        <strain evidence="2">2</strain>
    </source>
</reference>
<dbReference type="AlphaFoldDB" id="A0A8B6M5G6"/>